<keyword evidence="6" id="KW-0378">Hydrolase</keyword>
<keyword evidence="7" id="KW-0732">Signal</keyword>
<keyword evidence="6" id="KW-0326">Glycosidase</keyword>
<comment type="similarity">
    <text evidence="1 3 6">Belongs to the glycosyl hydrolase 56 family.</text>
</comment>
<feature type="disulfide bond" evidence="5">
    <location>
        <begin position="32"/>
        <end position="281"/>
    </location>
</feature>
<comment type="catalytic activity">
    <reaction evidence="6">
        <text>Random hydrolysis of (1-&gt;4)-linkages between N-acetyl-beta-D-glucosamine and D-glucuronate residues in hyaluronate.</text>
        <dbReference type="EC" id="3.2.1.35"/>
    </reaction>
</comment>
<organism evidence="8 9">
    <name type="scientific">Cylicocyclus nassatus</name>
    <name type="common">Nematode worm</name>
    <dbReference type="NCBI Taxonomy" id="53992"/>
    <lineage>
        <taxon>Eukaryota</taxon>
        <taxon>Metazoa</taxon>
        <taxon>Ecdysozoa</taxon>
        <taxon>Nematoda</taxon>
        <taxon>Chromadorea</taxon>
        <taxon>Rhabditida</taxon>
        <taxon>Rhabditina</taxon>
        <taxon>Rhabditomorpha</taxon>
        <taxon>Strongyloidea</taxon>
        <taxon>Strongylidae</taxon>
        <taxon>Cylicocyclus</taxon>
    </lineage>
</organism>
<evidence type="ECO:0000256" key="5">
    <source>
        <dbReference type="PIRSR" id="PIRSR038193-3"/>
    </source>
</evidence>
<dbReference type="AlphaFoldDB" id="A0AA36H825"/>
<keyword evidence="2 5" id="KW-1015">Disulfide bond</keyword>
<dbReference type="InterPro" id="IPR018155">
    <property type="entry name" value="Hyaluronidase"/>
</dbReference>
<dbReference type="EC" id="3.2.1.35" evidence="6"/>
<feature type="chain" id="PRO_5041253019" description="Hyaluronidase" evidence="7">
    <location>
        <begin position="21"/>
        <end position="368"/>
    </location>
</feature>
<dbReference type="PIRSF" id="PIRSF038193">
    <property type="entry name" value="Hyaluronidase"/>
    <property type="match status" value="1"/>
</dbReference>
<evidence type="ECO:0000256" key="6">
    <source>
        <dbReference type="RuleBase" id="RU610713"/>
    </source>
</evidence>
<dbReference type="PRINTS" id="PR00846">
    <property type="entry name" value="GLHYDRLASE56"/>
</dbReference>
<evidence type="ECO:0000256" key="2">
    <source>
        <dbReference type="ARBA" id="ARBA00023157"/>
    </source>
</evidence>
<comment type="caution">
    <text evidence="8">The sequence shown here is derived from an EMBL/GenBank/DDBJ whole genome shotgun (WGS) entry which is preliminary data.</text>
</comment>
<dbReference type="Proteomes" id="UP001176961">
    <property type="component" value="Unassembled WGS sequence"/>
</dbReference>
<dbReference type="Gene3D" id="3.20.20.70">
    <property type="entry name" value="Aldolase class I"/>
    <property type="match status" value="1"/>
</dbReference>
<feature type="disulfide bond" evidence="5">
    <location>
        <begin position="306"/>
        <end position="317"/>
    </location>
</feature>
<evidence type="ECO:0000256" key="7">
    <source>
        <dbReference type="SAM" id="SignalP"/>
    </source>
</evidence>
<evidence type="ECO:0000256" key="1">
    <source>
        <dbReference type="ARBA" id="ARBA00008871"/>
    </source>
</evidence>
<dbReference type="GO" id="GO:0005975">
    <property type="term" value="P:carbohydrate metabolic process"/>
    <property type="evidence" value="ECO:0007669"/>
    <property type="project" value="UniProtKB-UniRule"/>
</dbReference>
<sequence length="368" mass="42898">MKMIGVSAPLLFLLPVWLKAFSTIWEYPTEQCHKKNGTTYIDFKKYNITTNSNFKFNGDQIVIFYEDTFGLYPYYENYSMDHPVNGGLPQKCDLKAHLKKAKEDIKTNIPDENFSGLAIIDFERWRPLFSENDYMKKRVFQNESIRMHSGTLNGTNISDDDYRDYYSKAEVEFNHHAKMAFIFQASQALFPSVYLGSSTKTQKPLQRFRYVQAVLRETRRISKRHKQLPIYAYTKFEYDQIGVTSDFYDVHDLCAGIAQPIFLGVDGLILWSSSSHMAARCIGIKEEVNKRVGPLISKLTEARIKCSEELCNSTGRCIRRGFKNQWCPMPKLKVWEYEYNKDEYACECIREYKFPNCIKVENGPAPKK</sequence>
<keyword evidence="9" id="KW-1185">Reference proteome</keyword>
<protein>
    <recommendedName>
        <fullName evidence="6">Hyaluronidase</fullName>
        <ecNumber evidence="6">3.2.1.35</ecNumber>
    </recommendedName>
</protein>
<dbReference type="SUPFAM" id="SSF51445">
    <property type="entry name" value="(Trans)glycosidases"/>
    <property type="match status" value="1"/>
</dbReference>
<dbReference type="InterPro" id="IPR013785">
    <property type="entry name" value="Aldolase_TIM"/>
</dbReference>
<evidence type="ECO:0000313" key="8">
    <source>
        <dbReference type="EMBL" id="CAJ0605713.1"/>
    </source>
</evidence>
<evidence type="ECO:0000313" key="9">
    <source>
        <dbReference type="Proteomes" id="UP001176961"/>
    </source>
</evidence>
<reference evidence="8" key="1">
    <citation type="submission" date="2023-07" db="EMBL/GenBank/DDBJ databases">
        <authorList>
            <consortium name="CYATHOMIX"/>
        </authorList>
    </citation>
    <scope>NUCLEOTIDE SEQUENCE</scope>
    <source>
        <strain evidence="8">N/A</strain>
    </source>
</reference>
<dbReference type="EMBL" id="CATQJL010000316">
    <property type="protein sequence ID" value="CAJ0605713.1"/>
    <property type="molecule type" value="Genomic_DNA"/>
</dbReference>
<dbReference type="GO" id="GO:0030214">
    <property type="term" value="P:hyaluronan catabolic process"/>
    <property type="evidence" value="ECO:0007669"/>
    <property type="project" value="TreeGrafter"/>
</dbReference>
<feature type="active site" description="Proton donor" evidence="4">
    <location>
        <position position="123"/>
    </location>
</feature>
<feature type="signal peptide" evidence="7">
    <location>
        <begin position="1"/>
        <end position="20"/>
    </location>
</feature>
<evidence type="ECO:0000256" key="4">
    <source>
        <dbReference type="PIRSR" id="PIRSR038193-1"/>
    </source>
</evidence>
<dbReference type="PANTHER" id="PTHR11769:SF35">
    <property type="entry name" value="HYALURONIDASE"/>
    <property type="match status" value="1"/>
</dbReference>
<evidence type="ECO:0000256" key="3">
    <source>
        <dbReference type="PIRNR" id="PIRNR038193"/>
    </source>
</evidence>
<accession>A0AA36H825</accession>
<dbReference type="GO" id="GO:0004415">
    <property type="term" value="F:hyalurononglucosaminidase activity"/>
    <property type="evidence" value="ECO:0007669"/>
    <property type="project" value="UniProtKB-UniRule"/>
</dbReference>
<dbReference type="PANTHER" id="PTHR11769">
    <property type="entry name" value="HYALURONIDASE"/>
    <property type="match status" value="1"/>
</dbReference>
<dbReference type="Pfam" id="PF01630">
    <property type="entry name" value="Glyco_hydro_56"/>
    <property type="match status" value="1"/>
</dbReference>
<dbReference type="InterPro" id="IPR017853">
    <property type="entry name" value="GH"/>
</dbReference>
<proteinExistence type="inferred from homology"/>
<name>A0AA36H825_CYLNA</name>
<gene>
    <name evidence="8" type="ORF">CYNAS_LOCUS17696</name>
</gene>